<proteinExistence type="predicted"/>
<reference evidence="3" key="1">
    <citation type="submission" date="2025-08" db="UniProtKB">
        <authorList>
            <consortium name="RefSeq"/>
        </authorList>
    </citation>
    <scope>IDENTIFICATION</scope>
</reference>
<gene>
    <name evidence="3" type="primary">LOC117538732</name>
</gene>
<dbReference type="GeneID" id="117538732"/>
<dbReference type="SUPFAM" id="SSF56672">
    <property type="entry name" value="DNA/RNA polymerases"/>
    <property type="match status" value="1"/>
</dbReference>
<name>A0A6P8TY08_GYMAC</name>
<evidence type="ECO:0000313" key="3">
    <source>
        <dbReference type="RefSeq" id="XP_034060527.1"/>
    </source>
</evidence>
<dbReference type="RefSeq" id="XP_034060527.1">
    <property type="nucleotide sequence ID" value="XM_034204636.1"/>
</dbReference>
<dbReference type="KEGG" id="gacu:117538732"/>
<dbReference type="InterPro" id="IPR043502">
    <property type="entry name" value="DNA/RNA_pol_sf"/>
</dbReference>
<feature type="region of interest" description="Disordered" evidence="1">
    <location>
        <begin position="1"/>
        <end position="30"/>
    </location>
</feature>
<evidence type="ECO:0000256" key="1">
    <source>
        <dbReference type="SAM" id="MobiDB-lite"/>
    </source>
</evidence>
<feature type="compositionally biased region" description="Low complexity" evidence="1">
    <location>
        <begin position="16"/>
        <end position="26"/>
    </location>
</feature>
<dbReference type="PANTHER" id="PTHR47331:SF7">
    <property type="match status" value="1"/>
</dbReference>
<dbReference type="AlphaFoldDB" id="A0A6P8TY08"/>
<evidence type="ECO:0000313" key="2">
    <source>
        <dbReference type="Proteomes" id="UP000515161"/>
    </source>
</evidence>
<sequence>MSNAPDLTEQHNMEVRSQSNTSSSSRRSSRLGINMLAAEARAKAEAARTKAAYAKRQVDMEVEKARIDATLHALKEEGEAEAASAAANVLEAAVDIEFKEHQNKSSHFSLAQQSMQRTSEYVNAHYNNQENYEMGHQTNHEEQQAALSSLQAYPQHTEAPNIIQSPSHQAPLSLYQQRPQIPLASQAHINALNHSPSHYTNAAYNYPRGSTPSHVTTPRPSEISDLATYLARRDIVLSGLKMFDNKPENYLSWKAGFCNAIEGLNLKPSEELDLLTRWLDRESLQLVKILRAVNINYPMTGLNMAWQRLDKSYGSPEAIEASLFTRLENFPKILNKDFQRLQELADLLLEVEAAKCEGYLPGLSFLDTSRGVTPIVEKLPYNLQDQWIIRGSTYKKEHQVLYPPFSFFVKFVQSHAEMINDPSFAFQNSSAQSLKSEHPPSEAVEDSEQQFTKDCKADIHCSECVSNRHISALHAGPPNWGASGPSTSPAVHGGEQVEQATEVATSHCTEVCGKDLQVEDETFLHIMDKDFTKDDCNSWVAPLPFRTPRQHLPNNQGQALSRLMSLRRTLTKKPEMKGHFVDFMKKIFSNGHAEPAPTLDEHQECWYLPSFGVYHPQKPGQIRVVFDSSAQYKNVSLNNVLLRGPDLNNNLLGVLIRFRTEPVAVMSDIQQMFHSFLVRQDHRDYLRFLWFRDHQLDNEVMEFRIKVHVFGNCPSPAVAIYGLKRTAMEGEKEFGTAAR</sequence>
<organism evidence="2 3">
    <name type="scientific">Gymnodraco acuticeps</name>
    <name type="common">Antarctic dragonfish</name>
    <dbReference type="NCBI Taxonomy" id="8218"/>
    <lineage>
        <taxon>Eukaryota</taxon>
        <taxon>Metazoa</taxon>
        <taxon>Chordata</taxon>
        <taxon>Craniata</taxon>
        <taxon>Vertebrata</taxon>
        <taxon>Euteleostomi</taxon>
        <taxon>Actinopterygii</taxon>
        <taxon>Neopterygii</taxon>
        <taxon>Teleostei</taxon>
        <taxon>Neoteleostei</taxon>
        <taxon>Acanthomorphata</taxon>
        <taxon>Eupercaria</taxon>
        <taxon>Perciformes</taxon>
        <taxon>Notothenioidei</taxon>
        <taxon>Bathydraconidae</taxon>
        <taxon>Gymnodraco</taxon>
    </lineage>
</organism>
<dbReference type="PANTHER" id="PTHR47331">
    <property type="entry name" value="PHD-TYPE DOMAIN-CONTAINING PROTEIN"/>
    <property type="match status" value="1"/>
</dbReference>
<protein>
    <submittedName>
        <fullName evidence="3">Uncharacterized protein LOC117538732</fullName>
    </submittedName>
</protein>
<dbReference type="Proteomes" id="UP000515161">
    <property type="component" value="Unplaced"/>
</dbReference>
<keyword evidence="2" id="KW-1185">Reference proteome</keyword>
<dbReference type="InParanoid" id="A0A6P8TY08"/>
<dbReference type="OrthoDB" id="10068969at2759"/>
<accession>A0A6P8TY08</accession>